<organism evidence="1 2">
    <name type="scientific">Propionigenium maris DSM 9537</name>
    <dbReference type="NCBI Taxonomy" id="1123000"/>
    <lineage>
        <taxon>Bacteria</taxon>
        <taxon>Fusobacteriati</taxon>
        <taxon>Fusobacteriota</taxon>
        <taxon>Fusobacteriia</taxon>
        <taxon>Fusobacteriales</taxon>
        <taxon>Fusobacteriaceae</taxon>
        <taxon>Propionigenium</taxon>
    </lineage>
</organism>
<dbReference type="RefSeq" id="WP_281833840.1">
    <property type="nucleotide sequence ID" value="NZ_BSDY01000003.1"/>
</dbReference>
<comment type="caution">
    <text evidence="1">The sequence shown here is derived from an EMBL/GenBank/DDBJ whole genome shotgun (WGS) entry which is preliminary data.</text>
</comment>
<evidence type="ECO:0000313" key="2">
    <source>
        <dbReference type="Proteomes" id="UP001144471"/>
    </source>
</evidence>
<name>A0A9W6GHN4_9FUSO</name>
<reference evidence="1" key="1">
    <citation type="submission" date="2022-12" db="EMBL/GenBank/DDBJ databases">
        <title>Reference genome sequencing for broad-spectrum identification of bacterial and archaeal isolates by mass spectrometry.</title>
        <authorList>
            <person name="Sekiguchi Y."/>
            <person name="Tourlousse D.M."/>
        </authorList>
    </citation>
    <scope>NUCLEOTIDE SEQUENCE</scope>
    <source>
        <strain evidence="1">10succ1</strain>
    </source>
</reference>
<sequence length="173" mass="20249">MNFKAYPIIYYVEGENEEKLVNSIKNNMIVSGRVQKFNVCNKMIKSQNLMKLKKDTIIILVFDIDLVLQNKKNARTNLEKNIAMLSKHKKVVKKIILVPQDENLEDELIRATKLKKIQEMFKVKSIDEHKEKLNKCNNLGVKLKEVGFDIKNLWKSDKINQFDLSNESELIKL</sequence>
<protein>
    <recommendedName>
        <fullName evidence="3">RloB-like protein</fullName>
    </recommendedName>
</protein>
<dbReference type="Proteomes" id="UP001144471">
    <property type="component" value="Unassembled WGS sequence"/>
</dbReference>
<dbReference type="EMBL" id="BSDY01000003">
    <property type="protein sequence ID" value="GLI55404.1"/>
    <property type="molecule type" value="Genomic_DNA"/>
</dbReference>
<accession>A0A9W6GHN4</accession>
<dbReference type="AlphaFoldDB" id="A0A9W6GHN4"/>
<keyword evidence="2" id="KW-1185">Reference proteome</keyword>
<evidence type="ECO:0008006" key="3">
    <source>
        <dbReference type="Google" id="ProtNLM"/>
    </source>
</evidence>
<proteinExistence type="predicted"/>
<gene>
    <name evidence="1" type="ORF">PM10SUCC1_09180</name>
</gene>
<evidence type="ECO:0000313" key="1">
    <source>
        <dbReference type="EMBL" id="GLI55404.1"/>
    </source>
</evidence>